<dbReference type="InterPro" id="IPR049625">
    <property type="entry name" value="Glyco_transf_61_cat"/>
</dbReference>
<keyword evidence="3" id="KW-1185">Reference proteome</keyword>
<name>A0ABT2ZED6_9RHOB</name>
<organism evidence="2 3">
    <name type="scientific">Albidovulum marisflavi</name>
    <dbReference type="NCBI Taxonomy" id="2984159"/>
    <lineage>
        <taxon>Bacteria</taxon>
        <taxon>Pseudomonadati</taxon>
        <taxon>Pseudomonadota</taxon>
        <taxon>Alphaproteobacteria</taxon>
        <taxon>Rhodobacterales</taxon>
        <taxon>Paracoccaceae</taxon>
        <taxon>Albidovulum</taxon>
    </lineage>
</organism>
<dbReference type="Pfam" id="PF04577">
    <property type="entry name" value="Glyco_transf_61"/>
    <property type="match status" value="1"/>
</dbReference>
<dbReference type="EMBL" id="JAOWKY010000003">
    <property type="protein sequence ID" value="MCV2869495.1"/>
    <property type="molecule type" value="Genomic_DNA"/>
</dbReference>
<comment type="caution">
    <text evidence="2">The sequence shown here is derived from an EMBL/GenBank/DDBJ whole genome shotgun (WGS) entry which is preliminary data.</text>
</comment>
<evidence type="ECO:0000313" key="3">
    <source>
        <dbReference type="Proteomes" id="UP001652542"/>
    </source>
</evidence>
<feature type="domain" description="Glycosyltransferase 61 catalytic" evidence="1">
    <location>
        <begin position="130"/>
        <end position="290"/>
    </location>
</feature>
<protein>
    <submittedName>
        <fullName evidence="2">Glycosyltransferase family 61 protein</fullName>
    </submittedName>
</protein>
<dbReference type="Proteomes" id="UP001652542">
    <property type="component" value="Unassembled WGS sequence"/>
</dbReference>
<gene>
    <name evidence="2" type="ORF">OEW28_12745</name>
</gene>
<sequence>MISVRPALSALGIGAADLFEVADERWEIAPACPREIRPGIALSGQFDRIRGTEFRTLEQVQRELTGGYVETAGPTFGFRLKDVDLVDGVLYSAKGIRHLRQRSRWRPTYVEPQEVASGALYESWWGNRWFGNWLSDDCPRYSLAKEYGKPVCSSLGSSGHVPDYEARLEIAPLRLEKAHFRELLMFDDFTKNDERRGRAEAMRAQLVAAVPHESHPGVFLTRGTTGEARVLANETEIAAHLESRHGFRVLDPATSTVEAIIAACAGARVVAGVEGSHLVHGLAVMPPGSALFVIQPPARVTSVLKFVTDRQGMDYAYLVATGPDEAFTASIEEVDQTLDLLMAGGHKAAAW</sequence>
<proteinExistence type="predicted"/>
<evidence type="ECO:0000259" key="1">
    <source>
        <dbReference type="Pfam" id="PF04577"/>
    </source>
</evidence>
<evidence type="ECO:0000313" key="2">
    <source>
        <dbReference type="EMBL" id="MCV2869495.1"/>
    </source>
</evidence>
<dbReference type="RefSeq" id="WP_263735150.1">
    <property type="nucleotide sequence ID" value="NZ_JAOWKY010000003.1"/>
</dbReference>
<reference evidence="2 3" key="1">
    <citation type="submission" date="2022-10" db="EMBL/GenBank/DDBJ databases">
        <title>Defluviimonas sp. nov., isolated from ocean surface water.</title>
        <authorList>
            <person name="He W."/>
            <person name="Wang L."/>
            <person name="Zhang D.-F."/>
        </authorList>
    </citation>
    <scope>NUCLEOTIDE SEQUENCE [LARGE SCALE GENOMIC DNA]</scope>
    <source>
        <strain evidence="2 3">WL0002</strain>
    </source>
</reference>
<accession>A0ABT2ZED6</accession>